<reference evidence="2" key="2">
    <citation type="journal article" date="2014" name="ISME J.">
        <title>Microbial stratification in low pH oxic and suboxic macroscopic growths along an acid mine drainage.</title>
        <authorList>
            <person name="Mendez-Garcia C."/>
            <person name="Mesa V."/>
            <person name="Sprenger R.R."/>
            <person name="Richter M."/>
            <person name="Diez M.S."/>
            <person name="Solano J."/>
            <person name="Bargiela R."/>
            <person name="Golyshina O.V."/>
            <person name="Manteca A."/>
            <person name="Ramos J.L."/>
            <person name="Gallego J.R."/>
            <person name="Llorente I."/>
            <person name="Martins Dos Santos V.A."/>
            <person name="Jensen O.N."/>
            <person name="Pelaez A.I."/>
            <person name="Sanchez J."/>
            <person name="Ferrer M."/>
        </authorList>
    </citation>
    <scope>NUCLEOTIDE SEQUENCE</scope>
</reference>
<dbReference type="InterPro" id="IPR029052">
    <property type="entry name" value="Metallo-depent_PP-like"/>
</dbReference>
<evidence type="ECO:0000259" key="1">
    <source>
        <dbReference type="Pfam" id="PF00149"/>
    </source>
</evidence>
<proteinExistence type="predicted"/>
<dbReference type="GO" id="GO:0016787">
    <property type="term" value="F:hydrolase activity"/>
    <property type="evidence" value="ECO:0007669"/>
    <property type="project" value="InterPro"/>
</dbReference>
<dbReference type="InterPro" id="IPR004843">
    <property type="entry name" value="Calcineurin-like_PHP"/>
</dbReference>
<dbReference type="SUPFAM" id="SSF56300">
    <property type="entry name" value="Metallo-dependent phosphatases"/>
    <property type="match status" value="1"/>
</dbReference>
<dbReference type="AlphaFoldDB" id="T1A9N5"/>
<dbReference type="PANTHER" id="PTHR39323:SF1">
    <property type="entry name" value="BLR1149 PROTEIN"/>
    <property type="match status" value="1"/>
</dbReference>
<accession>T1A9N5</accession>
<dbReference type="Gene3D" id="3.60.21.10">
    <property type="match status" value="1"/>
</dbReference>
<reference evidence="2" key="1">
    <citation type="submission" date="2013-08" db="EMBL/GenBank/DDBJ databases">
        <authorList>
            <person name="Mendez C."/>
            <person name="Richter M."/>
            <person name="Ferrer M."/>
            <person name="Sanchez J."/>
        </authorList>
    </citation>
    <scope>NUCLEOTIDE SEQUENCE</scope>
</reference>
<sequence length="112" mass="12762">MRFIYGEPAMLISEAGSTWLVVGDIHIGAERRLNDKGVRVYELWKNMSDKIAALAKTFSATGIIMLGDIKDSIMYPESWEQRDIRRFMDSLSGFELKLIRGNHDGHMEEILG</sequence>
<dbReference type="PANTHER" id="PTHR39323">
    <property type="entry name" value="BLR1149 PROTEIN"/>
    <property type="match status" value="1"/>
</dbReference>
<organism evidence="2">
    <name type="scientific">mine drainage metagenome</name>
    <dbReference type="NCBI Taxonomy" id="410659"/>
    <lineage>
        <taxon>unclassified sequences</taxon>
        <taxon>metagenomes</taxon>
        <taxon>ecological metagenomes</taxon>
    </lineage>
</organism>
<dbReference type="EMBL" id="AUZX01012860">
    <property type="protein sequence ID" value="EQD37604.1"/>
    <property type="molecule type" value="Genomic_DNA"/>
</dbReference>
<evidence type="ECO:0000313" key="2">
    <source>
        <dbReference type="EMBL" id="EQD37604.1"/>
    </source>
</evidence>
<dbReference type="Pfam" id="PF00149">
    <property type="entry name" value="Metallophos"/>
    <property type="match status" value="1"/>
</dbReference>
<name>T1A9N5_9ZZZZ</name>
<feature type="domain" description="Calcineurin-like phosphoesterase" evidence="1">
    <location>
        <begin position="20"/>
        <end position="107"/>
    </location>
</feature>
<protein>
    <submittedName>
        <fullName evidence="2">Metallophosphoesterase</fullName>
    </submittedName>
</protein>
<feature type="non-terminal residue" evidence="2">
    <location>
        <position position="112"/>
    </location>
</feature>
<comment type="caution">
    <text evidence="2">The sequence shown here is derived from an EMBL/GenBank/DDBJ whole genome shotgun (WGS) entry which is preliminary data.</text>
</comment>
<gene>
    <name evidence="2" type="ORF">B1A_17488</name>
</gene>